<reference evidence="3 4" key="1">
    <citation type="journal article" date="2019" name="Nat. Microbiol.">
        <title>Mediterranean grassland soil C-N compound turnover is dependent on rainfall and depth, and is mediated by genomically divergent microorganisms.</title>
        <authorList>
            <person name="Diamond S."/>
            <person name="Andeer P.F."/>
            <person name="Li Z."/>
            <person name="Crits-Christoph A."/>
            <person name="Burstein D."/>
            <person name="Anantharaman K."/>
            <person name="Lane K.R."/>
            <person name="Thomas B.C."/>
            <person name="Pan C."/>
            <person name="Northen T.R."/>
            <person name="Banfield J.F."/>
        </authorList>
    </citation>
    <scope>NUCLEOTIDE SEQUENCE [LARGE SCALE GENOMIC DNA]</scope>
    <source>
        <strain evidence="3">WS_2</strain>
    </source>
</reference>
<gene>
    <name evidence="3" type="ORF">E6K72_11460</name>
</gene>
<feature type="compositionally biased region" description="Basic residues" evidence="1">
    <location>
        <begin position="1"/>
        <end position="13"/>
    </location>
</feature>
<feature type="domain" description="FAD-binding PCMH-type" evidence="2">
    <location>
        <begin position="28"/>
        <end position="184"/>
    </location>
</feature>
<evidence type="ECO:0000313" key="3">
    <source>
        <dbReference type="EMBL" id="TMQ50391.1"/>
    </source>
</evidence>
<feature type="region of interest" description="Disordered" evidence="1">
    <location>
        <begin position="1"/>
        <end position="21"/>
    </location>
</feature>
<dbReference type="InterPro" id="IPR051312">
    <property type="entry name" value="Diverse_Substr_Oxidored"/>
</dbReference>
<dbReference type="InterPro" id="IPR002346">
    <property type="entry name" value="Mopterin_DH_FAD-bd"/>
</dbReference>
<dbReference type="SUPFAM" id="SSF56176">
    <property type="entry name" value="FAD-binding/transporter-associated domain-like"/>
    <property type="match status" value="1"/>
</dbReference>
<dbReference type="InterPro" id="IPR016166">
    <property type="entry name" value="FAD-bd_PCMH"/>
</dbReference>
<dbReference type="GO" id="GO:0016491">
    <property type="term" value="F:oxidoreductase activity"/>
    <property type="evidence" value="ECO:0007669"/>
    <property type="project" value="InterPro"/>
</dbReference>
<accession>A0A538SG96</accession>
<dbReference type="Gene3D" id="3.30.465.10">
    <property type="match status" value="1"/>
</dbReference>
<protein>
    <recommendedName>
        <fullName evidence="2">FAD-binding PCMH-type domain-containing protein</fullName>
    </recommendedName>
</protein>
<dbReference type="PANTHER" id="PTHR42659:SF9">
    <property type="entry name" value="XANTHINE DEHYDROGENASE FAD-BINDING SUBUNIT XDHB-RELATED"/>
    <property type="match status" value="1"/>
</dbReference>
<dbReference type="InterPro" id="IPR036318">
    <property type="entry name" value="FAD-bd_PCMH-like_sf"/>
</dbReference>
<evidence type="ECO:0000256" key="1">
    <source>
        <dbReference type="SAM" id="MobiDB-lite"/>
    </source>
</evidence>
<evidence type="ECO:0000259" key="2">
    <source>
        <dbReference type="PROSITE" id="PS51387"/>
    </source>
</evidence>
<dbReference type="PANTHER" id="PTHR42659">
    <property type="entry name" value="XANTHINE DEHYDROGENASE SUBUNIT C-RELATED"/>
    <property type="match status" value="1"/>
</dbReference>
<dbReference type="Proteomes" id="UP000317716">
    <property type="component" value="Unassembled WGS sequence"/>
</dbReference>
<dbReference type="AlphaFoldDB" id="A0A538SG96"/>
<sequence length="184" mass="20489">MCTRRRPVRRRPLSARPAARGRAEADVLTLPSFEWARPRTVEETLAALSDRPGETLVVAGGTDAVPNLKHRLHEPRLVVHIGGVRELQFVRDAEDGLHLGALVTLAELARHPVVRRDFPSLARAAGLVAGPQLRNMGTLGGNLCLDTRCTYYNQTYFWRSALGYCLKKDGAAAWRRTPRTSRRC</sequence>
<dbReference type="Gene3D" id="3.30.43.10">
    <property type="entry name" value="Uridine Diphospho-n-acetylenolpyruvylglucosamine Reductase, domain 2"/>
    <property type="match status" value="1"/>
</dbReference>
<dbReference type="Pfam" id="PF00941">
    <property type="entry name" value="FAD_binding_5"/>
    <property type="match status" value="1"/>
</dbReference>
<organism evidence="3 4">
    <name type="scientific">Eiseniibacteriota bacterium</name>
    <dbReference type="NCBI Taxonomy" id="2212470"/>
    <lineage>
        <taxon>Bacteria</taxon>
        <taxon>Candidatus Eiseniibacteriota</taxon>
    </lineage>
</organism>
<dbReference type="PROSITE" id="PS51387">
    <property type="entry name" value="FAD_PCMH"/>
    <property type="match status" value="1"/>
</dbReference>
<dbReference type="GO" id="GO:0071949">
    <property type="term" value="F:FAD binding"/>
    <property type="evidence" value="ECO:0007669"/>
    <property type="project" value="InterPro"/>
</dbReference>
<dbReference type="InterPro" id="IPR016169">
    <property type="entry name" value="FAD-bd_PCMH_sub2"/>
</dbReference>
<dbReference type="InterPro" id="IPR016167">
    <property type="entry name" value="FAD-bd_PCMH_sub1"/>
</dbReference>
<dbReference type="EMBL" id="VBOS01000414">
    <property type="protein sequence ID" value="TMQ50391.1"/>
    <property type="molecule type" value="Genomic_DNA"/>
</dbReference>
<name>A0A538SG96_UNCEI</name>
<comment type="caution">
    <text evidence="3">The sequence shown here is derived from an EMBL/GenBank/DDBJ whole genome shotgun (WGS) entry which is preliminary data.</text>
</comment>
<evidence type="ECO:0000313" key="4">
    <source>
        <dbReference type="Proteomes" id="UP000317716"/>
    </source>
</evidence>
<proteinExistence type="predicted"/>